<dbReference type="AlphaFoldDB" id="A0A2T5BIP8"/>
<dbReference type="InterPro" id="IPR006683">
    <property type="entry name" value="Thioestr_dom"/>
</dbReference>
<comment type="caution">
    <text evidence="3">The sequence shown here is derived from an EMBL/GenBank/DDBJ whole genome shotgun (WGS) entry which is preliminary data.</text>
</comment>
<accession>A0A2T5BIP8</accession>
<dbReference type="SUPFAM" id="SSF54637">
    <property type="entry name" value="Thioesterase/thiol ester dehydrase-isomerase"/>
    <property type="match status" value="1"/>
</dbReference>
<dbReference type="PANTHER" id="PTHR43240">
    <property type="entry name" value="1,4-DIHYDROXY-2-NAPHTHOYL-COA THIOESTERASE 1"/>
    <property type="match status" value="1"/>
</dbReference>
<dbReference type="InterPro" id="IPR029069">
    <property type="entry name" value="HotDog_dom_sf"/>
</dbReference>
<dbReference type="Proteomes" id="UP000241247">
    <property type="component" value="Unassembled WGS sequence"/>
</dbReference>
<protein>
    <submittedName>
        <fullName evidence="3">Uncharacterized protein (TIGR00369 family)</fullName>
    </submittedName>
</protein>
<keyword evidence="4" id="KW-1185">Reference proteome</keyword>
<organism evidence="3 4">
    <name type="scientific">Mycoplana dimorpha</name>
    <dbReference type="NCBI Taxonomy" id="28320"/>
    <lineage>
        <taxon>Bacteria</taxon>
        <taxon>Pseudomonadati</taxon>
        <taxon>Pseudomonadota</taxon>
        <taxon>Alphaproteobacteria</taxon>
        <taxon>Hyphomicrobiales</taxon>
        <taxon>Rhizobiaceae</taxon>
        <taxon>Mycoplana</taxon>
    </lineage>
</organism>
<proteinExistence type="predicted"/>
<evidence type="ECO:0000313" key="4">
    <source>
        <dbReference type="Proteomes" id="UP000241247"/>
    </source>
</evidence>
<dbReference type="EMBL" id="PZZZ01000001">
    <property type="protein sequence ID" value="PTM98856.1"/>
    <property type="molecule type" value="Genomic_DNA"/>
</dbReference>
<evidence type="ECO:0000256" key="1">
    <source>
        <dbReference type="ARBA" id="ARBA00022801"/>
    </source>
</evidence>
<evidence type="ECO:0000313" key="3">
    <source>
        <dbReference type="EMBL" id="PTM98856.1"/>
    </source>
</evidence>
<dbReference type="OrthoDB" id="9805304at2"/>
<dbReference type="Pfam" id="PF03061">
    <property type="entry name" value="4HBT"/>
    <property type="match status" value="1"/>
</dbReference>
<dbReference type="PANTHER" id="PTHR43240:SF10">
    <property type="entry name" value="BLL4964 PROTEIN"/>
    <property type="match status" value="1"/>
</dbReference>
<dbReference type="CDD" id="cd03443">
    <property type="entry name" value="PaaI_thioesterase"/>
    <property type="match status" value="1"/>
</dbReference>
<dbReference type="GO" id="GO:0005829">
    <property type="term" value="C:cytosol"/>
    <property type="evidence" value="ECO:0007669"/>
    <property type="project" value="TreeGrafter"/>
</dbReference>
<feature type="domain" description="Thioesterase" evidence="2">
    <location>
        <begin position="56"/>
        <end position="131"/>
    </location>
</feature>
<gene>
    <name evidence="3" type="ORF">C7449_101522</name>
</gene>
<dbReference type="RefSeq" id="WP_108001430.1">
    <property type="nucleotide sequence ID" value="NZ_JBHEEX010000006.1"/>
</dbReference>
<dbReference type="Gene3D" id="3.10.129.10">
    <property type="entry name" value="Hotdog Thioesterase"/>
    <property type="match status" value="1"/>
</dbReference>
<evidence type="ECO:0000259" key="2">
    <source>
        <dbReference type="Pfam" id="PF03061"/>
    </source>
</evidence>
<name>A0A2T5BIP8_MYCDI</name>
<sequence>MESKLSPVMTVAELNRFLETDFPEIHTDGKLFEVTAVEPGTVTMRLAPSARHLRPGGTVSGPTMFALADVTAYCAVLAHIGPVALAVTTNLNINFLRKPEPGALSCTCRLLKLGKRLAVIEAAIWAGPEDEMVAHATATYSIPPC</sequence>
<dbReference type="GO" id="GO:0061522">
    <property type="term" value="F:1,4-dihydroxy-2-naphthoyl-CoA thioesterase activity"/>
    <property type="evidence" value="ECO:0007669"/>
    <property type="project" value="TreeGrafter"/>
</dbReference>
<dbReference type="NCBIfam" id="TIGR00369">
    <property type="entry name" value="unchar_dom_1"/>
    <property type="match status" value="1"/>
</dbReference>
<reference evidence="3 4" key="1">
    <citation type="submission" date="2018-04" db="EMBL/GenBank/DDBJ databases">
        <title>Genomic Encyclopedia of Type Strains, Phase IV (KMG-IV): sequencing the most valuable type-strain genomes for metagenomic binning, comparative biology and taxonomic classification.</title>
        <authorList>
            <person name="Goeker M."/>
        </authorList>
    </citation>
    <scope>NUCLEOTIDE SEQUENCE [LARGE SCALE GENOMIC DNA]</scope>
    <source>
        <strain evidence="3 4">DSM 7138</strain>
    </source>
</reference>
<dbReference type="InterPro" id="IPR003736">
    <property type="entry name" value="PAAI_dom"/>
</dbReference>
<keyword evidence="1" id="KW-0378">Hydrolase</keyword>